<keyword evidence="2" id="KW-0645">Protease</keyword>
<sequence length="194" mass="21413">MSGNTNFTFSGRTHNLKNYPHTTWIVTKKAYIVKHNTNTTSLYYYVTNGHGDVSGWIWHGYLTPKPKPVAKAASYAAVYNKAKAQLGKPYAWGAAGANSFDCSGLTQYVYKQAINKQLPRTAQSQYNSYSHVSTNNLKKGDLVFFGSNAGNISHTGIYVGSNKMIDAQNRGVITENIHASWWNLVGASRPANLQ</sequence>
<evidence type="ECO:0000313" key="6">
    <source>
        <dbReference type="EMBL" id="PWG00588.1"/>
    </source>
</evidence>
<dbReference type="PANTHER" id="PTHR47053:SF1">
    <property type="entry name" value="MUREIN DD-ENDOPEPTIDASE MEPH-RELATED"/>
    <property type="match status" value="1"/>
</dbReference>
<dbReference type="GO" id="GO:0008234">
    <property type="term" value="F:cysteine-type peptidase activity"/>
    <property type="evidence" value="ECO:0007669"/>
    <property type="project" value="UniProtKB-KW"/>
</dbReference>
<proteinExistence type="inferred from homology"/>
<dbReference type="InterPro" id="IPR038765">
    <property type="entry name" value="Papain-like_cys_pep_sf"/>
</dbReference>
<dbReference type="Gene3D" id="3.90.1720.10">
    <property type="entry name" value="endopeptidase domain like (from Nostoc punctiforme)"/>
    <property type="match status" value="1"/>
</dbReference>
<dbReference type="PANTHER" id="PTHR47053">
    <property type="entry name" value="MUREIN DD-ENDOPEPTIDASE MEPH-RELATED"/>
    <property type="match status" value="1"/>
</dbReference>
<dbReference type="PROSITE" id="PS51935">
    <property type="entry name" value="NLPC_P60"/>
    <property type="match status" value="1"/>
</dbReference>
<dbReference type="Proteomes" id="UP000245080">
    <property type="component" value="Unassembled WGS sequence"/>
</dbReference>
<dbReference type="Pfam" id="PF00877">
    <property type="entry name" value="NLPC_P60"/>
    <property type="match status" value="1"/>
</dbReference>
<dbReference type="InterPro" id="IPR051202">
    <property type="entry name" value="Peptidase_C40"/>
</dbReference>
<organism evidence="6 7">
    <name type="scientific">Levilactobacillus bambusae</name>
    <dbReference type="NCBI Taxonomy" id="2024736"/>
    <lineage>
        <taxon>Bacteria</taxon>
        <taxon>Bacillati</taxon>
        <taxon>Bacillota</taxon>
        <taxon>Bacilli</taxon>
        <taxon>Lactobacillales</taxon>
        <taxon>Lactobacillaceae</taxon>
        <taxon>Levilactobacillus</taxon>
    </lineage>
</organism>
<dbReference type="GO" id="GO:0006508">
    <property type="term" value="P:proteolysis"/>
    <property type="evidence" value="ECO:0007669"/>
    <property type="project" value="UniProtKB-KW"/>
</dbReference>
<accession>A0A2V1N1H8</accession>
<keyword evidence="6" id="KW-0121">Carboxypeptidase</keyword>
<dbReference type="GO" id="GO:0004180">
    <property type="term" value="F:carboxypeptidase activity"/>
    <property type="evidence" value="ECO:0007669"/>
    <property type="project" value="UniProtKB-KW"/>
</dbReference>
<comment type="caution">
    <text evidence="6">The sequence shown here is derived from an EMBL/GenBank/DDBJ whole genome shotgun (WGS) entry which is preliminary data.</text>
</comment>
<name>A0A2V1N1H8_9LACO</name>
<dbReference type="InterPro" id="IPR000064">
    <property type="entry name" value="NLP_P60_dom"/>
</dbReference>
<evidence type="ECO:0000259" key="5">
    <source>
        <dbReference type="PROSITE" id="PS51935"/>
    </source>
</evidence>
<dbReference type="OrthoDB" id="1654978at2"/>
<dbReference type="EMBL" id="QCXQ01000002">
    <property type="protein sequence ID" value="PWG00588.1"/>
    <property type="molecule type" value="Genomic_DNA"/>
</dbReference>
<comment type="similarity">
    <text evidence="1">Belongs to the peptidase C40 family.</text>
</comment>
<keyword evidence="4" id="KW-0788">Thiol protease</keyword>
<feature type="domain" description="NlpC/P60" evidence="5">
    <location>
        <begin position="72"/>
        <end position="192"/>
    </location>
</feature>
<evidence type="ECO:0000256" key="4">
    <source>
        <dbReference type="ARBA" id="ARBA00022807"/>
    </source>
</evidence>
<dbReference type="SUPFAM" id="SSF54001">
    <property type="entry name" value="Cysteine proteinases"/>
    <property type="match status" value="1"/>
</dbReference>
<dbReference type="AlphaFoldDB" id="A0A2V1N1H8"/>
<reference evidence="6 7" key="1">
    <citation type="journal article" date="2018" name="Int. J. Syst. Evol. Microbiol.">
        <title>Lactobacillus bambusae sp. nov., isolated from a traditional fermented Ma-bamboo shoots of Taiwan.</title>
        <authorList>
            <person name="Wang L.-T."/>
        </authorList>
    </citation>
    <scope>NUCLEOTIDE SEQUENCE [LARGE SCALE GENOMIC DNA]</scope>
    <source>
        <strain evidence="6 7">BS-W1</strain>
    </source>
</reference>
<evidence type="ECO:0000256" key="1">
    <source>
        <dbReference type="ARBA" id="ARBA00007074"/>
    </source>
</evidence>
<evidence type="ECO:0000256" key="2">
    <source>
        <dbReference type="ARBA" id="ARBA00022670"/>
    </source>
</evidence>
<keyword evidence="7" id="KW-1185">Reference proteome</keyword>
<evidence type="ECO:0000256" key="3">
    <source>
        <dbReference type="ARBA" id="ARBA00022801"/>
    </source>
</evidence>
<evidence type="ECO:0000313" key="7">
    <source>
        <dbReference type="Proteomes" id="UP000245080"/>
    </source>
</evidence>
<protein>
    <submittedName>
        <fullName evidence="6">D-alanyl-D-alanine carboxypeptidase</fullName>
    </submittedName>
</protein>
<keyword evidence="3" id="KW-0378">Hydrolase</keyword>
<gene>
    <name evidence="6" type="ORF">DCM90_04270</name>
</gene>